<reference evidence="6" key="2">
    <citation type="submission" date="2020-09" db="EMBL/GenBank/DDBJ databases">
        <authorList>
            <person name="Sun Q."/>
            <person name="Ohkuma M."/>
        </authorList>
    </citation>
    <scope>NUCLEOTIDE SEQUENCE</scope>
    <source>
        <strain evidence="6">JCM 10088</strain>
    </source>
</reference>
<dbReference type="SUPFAM" id="SSF52518">
    <property type="entry name" value="Thiamin diphosphate-binding fold (THDP-binding)"/>
    <property type="match status" value="1"/>
</dbReference>
<protein>
    <recommendedName>
        <fullName evidence="2">2-oxoacid oxidoreductase (ferredoxin)</fullName>
        <ecNumber evidence="2">1.2.7.11</ecNumber>
    </recommendedName>
</protein>
<name>A0A830GUW2_9CREN</name>
<dbReference type="InterPro" id="IPR011766">
    <property type="entry name" value="TPP_enzyme_TPP-bd"/>
</dbReference>
<evidence type="ECO:0000256" key="2">
    <source>
        <dbReference type="ARBA" id="ARBA00012691"/>
    </source>
</evidence>
<dbReference type="Pfam" id="PF02775">
    <property type="entry name" value="TPP_enzyme_C"/>
    <property type="match status" value="1"/>
</dbReference>
<sequence length="287" mass="31456">MEAIQVNVPRLHPLDDYLRTDRLPHTLCPGCGIGIALNAFLRAVSELVGEGKLDRKNVLFVGGIGCTARTSMYTMFDSAHVTHGRAIPFATGAKLANPNIIPVVFSGDGDLAGIGGNHLIHAARRNMDLLVVVINNMTYGLTGGQLSPTTPTGHYTTTTPYGNPERPFNLIPLVAAAGGNYVARASITQPEVMKSYFKKALLKEGFRLIEVVSTCPENYGRHLGYRSPSDFYLKIKGIVKMRSGVKPWDVKYDWNSEITIGEFVDRNEPGFSRLLHEQVRKVMAGEN</sequence>
<dbReference type="GO" id="GO:0019164">
    <property type="term" value="F:pyruvate synthase activity"/>
    <property type="evidence" value="ECO:0007669"/>
    <property type="project" value="UniProtKB-ARBA"/>
</dbReference>
<dbReference type="Proteomes" id="UP000610960">
    <property type="component" value="Unassembled WGS sequence"/>
</dbReference>
<dbReference type="GO" id="GO:0018491">
    <property type="term" value="F:2-oxobutyrate synthase activity"/>
    <property type="evidence" value="ECO:0007669"/>
    <property type="project" value="UniProtKB-ARBA"/>
</dbReference>
<dbReference type="CDD" id="cd03375">
    <property type="entry name" value="TPP_OGFOR"/>
    <property type="match status" value="1"/>
</dbReference>
<comment type="subunit">
    <text evidence="1">Heterodimer composed of an alpha and a beta subunit.</text>
</comment>
<dbReference type="PANTHER" id="PTHR48084">
    <property type="entry name" value="2-OXOGLUTARATE OXIDOREDUCTASE SUBUNIT KORB-RELATED"/>
    <property type="match status" value="1"/>
</dbReference>
<evidence type="ECO:0000313" key="7">
    <source>
        <dbReference type="Proteomes" id="UP000610960"/>
    </source>
</evidence>
<dbReference type="RefSeq" id="WP_188596311.1">
    <property type="nucleotide sequence ID" value="NZ_BMNL01000002.1"/>
</dbReference>
<dbReference type="PANTHER" id="PTHR48084:SF1">
    <property type="entry name" value="2-OXOGLUTARATE SYNTHASE SUBUNIT KORB"/>
    <property type="match status" value="1"/>
</dbReference>
<reference evidence="6" key="1">
    <citation type="journal article" date="2014" name="Int. J. Syst. Evol. Microbiol.">
        <title>Complete genome sequence of Corynebacterium casei LMG S-19264T (=DSM 44701T), isolated from a smear-ripened cheese.</title>
        <authorList>
            <consortium name="US DOE Joint Genome Institute (JGI-PGF)"/>
            <person name="Walter F."/>
            <person name="Albersmeier A."/>
            <person name="Kalinowski J."/>
            <person name="Ruckert C."/>
        </authorList>
    </citation>
    <scope>NUCLEOTIDE SEQUENCE</scope>
    <source>
        <strain evidence="6">JCM 10088</strain>
    </source>
</reference>
<gene>
    <name evidence="6" type="ORF">GCM10007981_09960</name>
</gene>
<feature type="domain" description="Thiamine pyrophosphate enzyme TPP-binding" evidence="5">
    <location>
        <begin position="65"/>
        <end position="211"/>
    </location>
</feature>
<comment type="catalytic activity">
    <reaction evidence="4">
        <text>a 2-oxocarboxylate + 2 oxidized [2Fe-2S]-[ferredoxin] + CoA = an acyl-CoA + 2 reduced [2Fe-2S]-[ferredoxin] + CO2 + H(+)</text>
        <dbReference type="Rhea" id="RHEA:42316"/>
        <dbReference type="Rhea" id="RHEA-COMP:10000"/>
        <dbReference type="Rhea" id="RHEA-COMP:10001"/>
        <dbReference type="ChEBI" id="CHEBI:15378"/>
        <dbReference type="ChEBI" id="CHEBI:16526"/>
        <dbReference type="ChEBI" id="CHEBI:33737"/>
        <dbReference type="ChEBI" id="CHEBI:33738"/>
        <dbReference type="ChEBI" id="CHEBI:35179"/>
        <dbReference type="ChEBI" id="CHEBI:57287"/>
        <dbReference type="ChEBI" id="CHEBI:58342"/>
        <dbReference type="EC" id="1.2.7.11"/>
    </reaction>
</comment>
<evidence type="ECO:0000256" key="4">
    <source>
        <dbReference type="ARBA" id="ARBA00048893"/>
    </source>
</evidence>
<evidence type="ECO:0000313" key="6">
    <source>
        <dbReference type="EMBL" id="GGP20724.1"/>
    </source>
</evidence>
<dbReference type="AlphaFoldDB" id="A0A830GUW2"/>
<dbReference type="InterPro" id="IPR029061">
    <property type="entry name" value="THDP-binding"/>
</dbReference>
<comment type="caution">
    <text evidence="6">The sequence shown here is derived from an EMBL/GenBank/DDBJ whole genome shotgun (WGS) entry which is preliminary data.</text>
</comment>
<accession>A0A830GUW2</accession>
<dbReference type="EMBL" id="BMNL01000002">
    <property type="protein sequence ID" value="GGP20724.1"/>
    <property type="molecule type" value="Genomic_DNA"/>
</dbReference>
<evidence type="ECO:0000256" key="1">
    <source>
        <dbReference type="ARBA" id="ARBA00011631"/>
    </source>
</evidence>
<keyword evidence="7" id="KW-1185">Reference proteome</keyword>
<dbReference type="OrthoDB" id="30755at2157"/>
<dbReference type="EC" id="1.2.7.11" evidence="2"/>
<dbReference type="GO" id="GO:0030976">
    <property type="term" value="F:thiamine pyrophosphate binding"/>
    <property type="evidence" value="ECO:0007669"/>
    <property type="project" value="InterPro"/>
</dbReference>
<proteinExistence type="predicted"/>
<evidence type="ECO:0000259" key="5">
    <source>
        <dbReference type="Pfam" id="PF02775"/>
    </source>
</evidence>
<dbReference type="InterPro" id="IPR051457">
    <property type="entry name" value="2-oxoacid:Fd_oxidoreductase"/>
</dbReference>
<dbReference type="Gene3D" id="3.40.50.970">
    <property type="match status" value="1"/>
</dbReference>
<organism evidence="6 7">
    <name type="scientific">Thermocladium modestius</name>
    <dbReference type="NCBI Taxonomy" id="62609"/>
    <lineage>
        <taxon>Archaea</taxon>
        <taxon>Thermoproteota</taxon>
        <taxon>Thermoprotei</taxon>
        <taxon>Thermoproteales</taxon>
        <taxon>Thermoproteaceae</taxon>
        <taxon>Thermocladium</taxon>
    </lineage>
</organism>
<evidence type="ECO:0000256" key="3">
    <source>
        <dbReference type="ARBA" id="ARBA00023002"/>
    </source>
</evidence>
<keyword evidence="3" id="KW-0560">Oxidoreductase</keyword>